<dbReference type="GO" id="GO:0045087">
    <property type="term" value="P:innate immune response"/>
    <property type="evidence" value="ECO:0007669"/>
    <property type="project" value="TreeGrafter"/>
</dbReference>
<organism evidence="12 13">
    <name type="scientific">Pseudonaja textilis</name>
    <name type="common">Eastern brown snake</name>
    <dbReference type="NCBI Taxonomy" id="8673"/>
    <lineage>
        <taxon>Eukaryota</taxon>
        <taxon>Metazoa</taxon>
        <taxon>Chordata</taxon>
        <taxon>Craniata</taxon>
        <taxon>Vertebrata</taxon>
        <taxon>Euteleostomi</taxon>
        <taxon>Lepidosauria</taxon>
        <taxon>Squamata</taxon>
        <taxon>Bifurcata</taxon>
        <taxon>Unidentata</taxon>
        <taxon>Episquamata</taxon>
        <taxon>Toxicofera</taxon>
        <taxon>Serpentes</taxon>
        <taxon>Colubroidea</taxon>
        <taxon>Elapidae</taxon>
        <taxon>Hydrophiinae</taxon>
        <taxon>Pseudonaja</taxon>
    </lineage>
</organism>
<evidence type="ECO:0000313" key="13">
    <source>
        <dbReference type="Proteomes" id="UP000472273"/>
    </source>
</evidence>
<keyword evidence="4" id="KW-0929">Antimicrobial</keyword>
<evidence type="ECO:0000256" key="5">
    <source>
        <dbReference type="ARBA" id="ARBA00022729"/>
    </source>
</evidence>
<evidence type="ECO:0000256" key="3">
    <source>
        <dbReference type="ARBA" id="ARBA00022525"/>
    </source>
</evidence>
<dbReference type="InterPro" id="IPR008197">
    <property type="entry name" value="WAP_dom"/>
</dbReference>
<dbReference type="GO" id="GO:0019731">
    <property type="term" value="P:antibacterial humoral response"/>
    <property type="evidence" value="ECO:0007669"/>
    <property type="project" value="TreeGrafter"/>
</dbReference>
<dbReference type="Proteomes" id="UP000472273">
    <property type="component" value="Unplaced"/>
</dbReference>
<sequence length="153" mass="15619">MGHLGGPRTLSRSSPSSGGIWVAAVERGGGEMPTIPGKGAPSPGGTHGSTSLPEAAEKAGVCPQAELERPDGNCTEECQSDARCEGNQKCCRTGCGTSCRIPDEKAGSCPDVDMPIPPLGICRTTCQSDSNCPNIKKCCKNGCGFMSCSTPKA</sequence>
<dbReference type="PROSITE" id="PS51390">
    <property type="entry name" value="WAP"/>
    <property type="match status" value="2"/>
</dbReference>
<name>A0A670ZLW5_PSETE</name>
<feature type="domain" description="WAP" evidence="11">
    <location>
        <begin position="55"/>
        <end position="100"/>
    </location>
</feature>
<evidence type="ECO:0000256" key="9">
    <source>
        <dbReference type="ARBA" id="ARBA00035122"/>
    </source>
</evidence>
<evidence type="ECO:0000256" key="4">
    <source>
        <dbReference type="ARBA" id="ARBA00022529"/>
    </source>
</evidence>
<keyword evidence="5" id="KW-0732">Signal</keyword>
<dbReference type="Gene3D" id="4.10.75.10">
    <property type="entry name" value="Elafin-like"/>
    <property type="match status" value="2"/>
</dbReference>
<dbReference type="SMART" id="SM00217">
    <property type="entry name" value="WAP"/>
    <property type="match status" value="2"/>
</dbReference>
<dbReference type="GeneTree" id="ENSGT00730000111410"/>
<dbReference type="Ensembl" id="ENSPTXT00000024592.1">
    <property type="protein sequence ID" value="ENSPTXP00000023853.1"/>
    <property type="gene ID" value="ENSPTXG00000016569.1"/>
</dbReference>
<evidence type="ECO:0000313" key="12">
    <source>
        <dbReference type="Ensembl" id="ENSPTXP00000023853.1"/>
    </source>
</evidence>
<dbReference type="OMA" id="ICRTTCQ"/>
<dbReference type="SUPFAM" id="SSF57256">
    <property type="entry name" value="Elafin-like"/>
    <property type="match status" value="2"/>
</dbReference>
<dbReference type="PRINTS" id="PR00003">
    <property type="entry name" value="4DISULPHCORE"/>
</dbReference>
<dbReference type="PANTHER" id="PTHR19441:SF34">
    <property type="entry name" value="WAP FOUR-DISULFIDE CORE DOMAIN PROTEIN 2"/>
    <property type="match status" value="1"/>
</dbReference>
<reference evidence="12" key="2">
    <citation type="submission" date="2025-09" db="UniProtKB">
        <authorList>
            <consortium name="Ensembl"/>
        </authorList>
    </citation>
    <scope>IDENTIFICATION</scope>
</reference>
<comment type="subcellular location">
    <subcellularLocation>
        <location evidence="2">Secreted</location>
    </subcellularLocation>
</comment>
<dbReference type="FunFam" id="4.10.75.10:FF:000001">
    <property type="entry name" value="Anosmin 1"/>
    <property type="match status" value="2"/>
</dbReference>
<evidence type="ECO:0000256" key="1">
    <source>
        <dbReference type="ARBA" id="ARBA00002473"/>
    </source>
</evidence>
<comment type="similarity">
    <text evidence="9">Belongs to the venom waprin family.</text>
</comment>
<dbReference type="AlphaFoldDB" id="A0A670ZLW5"/>
<keyword evidence="6" id="KW-0677">Repeat</keyword>
<evidence type="ECO:0000256" key="8">
    <source>
        <dbReference type="ARBA" id="ARBA00023157"/>
    </source>
</evidence>
<keyword evidence="13" id="KW-1185">Reference proteome</keyword>
<dbReference type="PANTHER" id="PTHR19441">
    <property type="entry name" value="WHEY ACDIC PROTEIN WAP"/>
    <property type="match status" value="1"/>
</dbReference>
<dbReference type="GO" id="GO:0004867">
    <property type="term" value="F:serine-type endopeptidase inhibitor activity"/>
    <property type="evidence" value="ECO:0007669"/>
    <property type="project" value="TreeGrafter"/>
</dbReference>
<keyword evidence="3" id="KW-0964">Secreted</keyword>
<evidence type="ECO:0000259" key="11">
    <source>
        <dbReference type="PROSITE" id="PS51390"/>
    </source>
</evidence>
<feature type="domain" description="WAP" evidence="11">
    <location>
        <begin position="102"/>
        <end position="152"/>
    </location>
</feature>
<keyword evidence="7" id="KW-0044">Antibiotic</keyword>
<evidence type="ECO:0000256" key="6">
    <source>
        <dbReference type="ARBA" id="ARBA00022737"/>
    </source>
</evidence>
<protein>
    <recommendedName>
        <fullName evidence="11">WAP domain-containing protein</fullName>
    </recommendedName>
</protein>
<dbReference type="GO" id="GO:0005615">
    <property type="term" value="C:extracellular space"/>
    <property type="evidence" value="ECO:0007669"/>
    <property type="project" value="TreeGrafter"/>
</dbReference>
<dbReference type="Pfam" id="PF00095">
    <property type="entry name" value="WAP"/>
    <property type="match status" value="2"/>
</dbReference>
<evidence type="ECO:0000256" key="2">
    <source>
        <dbReference type="ARBA" id="ARBA00004613"/>
    </source>
</evidence>
<feature type="region of interest" description="Disordered" evidence="10">
    <location>
        <begin position="29"/>
        <end position="61"/>
    </location>
</feature>
<dbReference type="InterPro" id="IPR036645">
    <property type="entry name" value="Elafin-like_sf"/>
</dbReference>
<reference evidence="12" key="1">
    <citation type="submission" date="2025-08" db="UniProtKB">
        <authorList>
            <consortium name="Ensembl"/>
        </authorList>
    </citation>
    <scope>IDENTIFICATION</scope>
</reference>
<dbReference type="InterPro" id="IPR050514">
    <property type="entry name" value="WAP_four-disulfide_core"/>
</dbReference>
<keyword evidence="8" id="KW-1015">Disulfide bond</keyword>
<evidence type="ECO:0000256" key="10">
    <source>
        <dbReference type="SAM" id="MobiDB-lite"/>
    </source>
</evidence>
<dbReference type="CDD" id="cd00199">
    <property type="entry name" value="WAP"/>
    <property type="match status" value="1"/>
</dbReference>
<evidence type="ECO:0000256" key="7">
    <source>
        <dbReference type="ARBA" id="ARBA00023022"/>
    </source>
</evidence>
<proteinExistence type="inferred from homology"/>
<comment type="function">
    <text evidence="1">Damages membranes of susceptible bacteria. Has no hemolytic activity. Not toxic to mice. Does not inhibit the proteinases elastase and cathepsin G.</text>
</comment>
<accession>A0A670ZLW5</accession>